<dbReference type="PANTHER" id="PTHR13847:SF289">
    <property type="entry name" value="GLYCINE OXIDASE"/>
    <property type="match status" value="1"/>
</dbReference>
<feature type="domain" description="FAD dependent oxidoreductase" evidence="2">
    <location>
        <begin position="11"/>
        <end position="404"/>
    </location>
</feature>
<gene>
    <name evidence="3" type="ORF">F9K94_07890</name>
</gene>
<dbReference type="RefSeq" id="WP_151644717.1">
    <property type="nucleotide sequence ID" value="NZ_WBVY01000002.1"/>
</dbReference>
<dbReference type="SUPFAM" id="SSF54373">
    <property type="entry name" value="FAD-linked reductases, C-terminal domain"/>
    <property type="match status" value="1"/>
</dbReference>
<dbReference type="GO" id="GO:0016491">
    <property type="term" value="F:oxidoreductase activity"/>
    <property type="evidence" value="ECO:0007669"/>
    <property type="project" value="UniProtKB-KW"/>
</dbReference>
<dbReference type="GO" id="GO:0005737">
    <property type="term" value="C:cytoplasm"/>
    <property type="evidence" value="ECO:0007669"/>
    <property type="project" value="TreeGrafter"/>
</dbReference>
<evidence type="ECO:0000313" key="4">
    <source>
        <dbReference type="Proteomes" id="UP000460650"/>
    </source>
</evidence>
<dbReference type="InterPro" id="IPR036188">
    <property type="entry name" value="FAD/NAD-bd_sf"/>
</dbReference>
<reference evidence="3 4" key="1">
    <citation type="submission" date="2019-09" db="EMBL/GenBank/DDBJ databases">
        <title>Taxonomic organization of the family Brucellaceae based on a phylogenomic approach.</title>
        <authorList>
            <person name="Leclercq S."/>
            <person name="Cloeckaert A."/>
            <person name="Zygmunt M.S."/>
        </authorList>
    </citation>
    <scope>NUCLEOTIDE SEQUENCE [LARGE SCALE GENOMIC DNA]</scope>
    <source>
        <strain evidence="3 4">TA93</strain>
    </source>
</reference>
<keyword evidence="1" id="KW-0560">Oxidoreductase</keyword>
<evidence type="ECO:0000259" key="2">
    <source>
        <dbReference type="Pfam" id="PF01266"/>
    </source>
</evidence>
<dbReference type="PANTHER" id="PTHR13847">
    <property type="entry name" value="SARCOSINE DEHYDROGENASE-RELATED"/>
    <property type="match status" value="1"/>
</dbReference>
<dbReference type="Pfam" id="PF01266">
    <property type="entry name" value="DAO"/>
    <property type="match status" value="1"/>
</dbReference>
<dbReference type="Proteomes" id="UP000460650">
    <property type="component" value="Unassembled WGS sequence"/>
</dbReference>
<comment type="caution">
    <text evidence="3">The sequence shown here is derived from an EMBL/GenBank/DDBJ whole genome shotgun (WGS) entry which is preliminary data.</text>
</comment>
<dbReference type="Gene3D" id="3.30.9.10">
    <property type="entry name" value="D-Amino Acid Oxidase, subunit A, domain 2"/>
    <property type="match status" value="1"/>
</dbReference>
<name>A0A7V8B3J3_9HYPH</name>
<evidence type="ECO:0000313" key="3">
    <source>
        <dbReference type="EMBL" id="KAB2658106.1"/>
    </source>
</evidence>
<proteinExistence type="predicted"/>
<protein>
    <submittedName>
        <fullName evidence="3">FAD-binding oxidoreductase</fullName>
    </submittedName>
</protein>
<dbReference type="EMBL" id="WBVY01000002">
    <property type="protein sequence ID" value="KAB2658106.1"/>
    <property type="molecule type" value="Genomic_DNA"/>
</dbReference>
<dbReference type="AlphaFoldDB" id="A0A7V8B3J3"/>
<dbReference type="Gene3D" id="3.50.50.60">
    <property type="entry name" value="FAD/NAD(P)-binding domain"/>
    <property type="match status" value="1"/>
</dbReference>
<sequence>MQTNKSGKLTVAVIGAGVVGLSTARWLQKKGLDVVLVDPTPPLPSVSFRNAASFGNAATVAPSGIFPTAAPGILWKIPGMLLRRDGPLTLYWRDFLDLAPWLAAFLSASLRRRQDGAISALGSLMKVIEEGHAPLMGEVGNIRFGRGTGSIHLYRTEEEAQNAKRSNDRRRAEGIEAQYLSQDEIAAMEPNLAPGYIGGTIFPGCFVIDSPEAYCRGLAQIIQTHGGRFVVTKAERIESGIDGVRVHTGSEVISADRIVISAGAWSRGLSNQLGDRLNMNTERGYHVAFEHNEPLLTHPVMYPSDGFFLTPLSHQIRAAGTVDLGGLDKPARQSRLDVLENKARKMLPALGDRQDTWMGFRPSTPDSLPFIGPSRKDPRIIYACGHGHLGLTLGGITGKFVSELMTGDKPSIDLSPFSPARHMLRLNS</sequence>
<evidence type="ECO:0000256" key="1">
    <source>
        <dbReference type="ARBA" id="ARBA00023002"/>
    </source>
</evidence>
<dbReference type="InterPro" id="IPR006076">
    <property type="entry name" value="FAD-dep_OxRdtase"/>
</dbReference>
<accession>A0A7V8B3J3</accession>
<organism evidence="3 4">
    <name type="scientific">Brucella tritici</name>
    <dbReference type="NCBI Taxonomy" id="94626"/>
    <lineage>
        <taxon>Bacteria</taxon>
        <taxon>Pseudomonadati</taxon>
        <taxon>Pseudomonadota</taxon>
        <taxon>Alphaproteobacteria</taxon>
        <taxon>Hyphomicrobiales</taxon>
        <taxon>Brucellaceae</taxon>
        <taxon>Brucella/Ochrobactrum group</taxon>
        <taxon>Brucella</taxon>
    </lineage>
</organism>
<dbReference type="SUPFAM" id="SSF51905">
    <property type="entry name" value="FAD/NAD(P)-binding domain"/>
    <property type="match status" value="1"/>
</dbReference>